<dbReference type="EMBL" id="REGA01000002">
    <property type="protein sequence ID" value="RQG97107.1"/>
    <property type="molecule type" value="Genomic_DNA"/>
</dbReference>
<proteinExistence type="predicted"/>
<dbReference type="Proteomes" id="UP000282323">
    <property type="component" value="Unassembled WGS sequence"/>
</dbReference>
<accession>A0A3N6M4Z6</accession>
<feature type="domain" description="DUF362" evidence="2">
    <location>
        <begin position="52"/>
        <end position="210"/>
    </location>
</feature>
<comment type="caution">
    <text evidence="3">The sequence shown here is derived from an EMBL/GenBank/DDBJ whole genome shotgun (WGS) entry which is preliminary data.</text>
</comment>
<dbReference type="AlphaFoldDB" id="A0A3N6M4Z6"/>
<dbReference type="InterPro" id="IPR007160">
    <property type="entry name" value="DUF362"/>
</dbReference>
<evidence type="ECO:0000313" key="4">
    <source>
        <dbReference type="Proteomes" id="UP000282323"/>
    </source>
</evidence>
<gene>
    <name evidence="3" type="ORF">EA473_03265</name>
</gene>
<name>A0A3N6M4Z6_NATCH</name>
<sequence length="316" mass="33250">MTEEPVRGAIVGENGRDGNWNPDIDSRMAAFESPIEAVLGPALESLPNEERIAIVPDVHYPFHPSTGMVTDPALVGTIVSTLESHLDADVDVVAETDGIDVDRAATYLGYPSLLERFGAEFVGLDDGDARTTELCDIDGRSVSVSVPTRLLERTVVVVPTLRPTESKTVAGGMRTLAATAESTADPAATTVASTTVLDPFLSVLDATIAYGGEPHAANAVFSGPVSPVDALAGSLLGCPTEKDRALSLALEDRDDPISIERVGRGRHHLDLDALRERLSGGELPPSGATHPAVTTAYRLYAAIGRDAVPPQLEEGR</sequence>
<evidence type="ECO:0000259" key="2">
    <source>
        <dbReference type="Pfam" id="PF04015"/>
    </source>
</evidence>
<dbReference type="RefSeq" id="WP_124194231.1">
    <property type="nucleotide sequence ID" value="NZ_REGA01000002.1"/>
</dbReference>
<protein>
    <submittedName>
        <fullName evidence="3">DUF362 domain-containing protein</fullName>
    </submittedName>
</protein>
<evidence type="ECO:0000256" key="1">
    <source>
        <dbReference type="SAM" id="MobiDB-lite"/>
    </source>
</evidence>
<keyword evidence="4" id="KW-1185">Reference proteome</keyword>
<reference evidence="3 4" key="1">
    <citation type="submission" date="2018-10" db="EMBL/GenBank/DDBJ databases">
        <title>Natrarchaeobius chitinivorans gen. nov., sp. nov., and Natrarchaeobius haloalkaliphilus sp. nov., alkaliphilic, chitin-utilizing haloarchaea from hypersaline alkaline lakes.</title>
        <authorList>
            <person name="Sorokin D.Y."/>
            <person name="Elcheninov A.G."/>
            <person name="Kostrikina N.A."/>
            <person name="Bale N.J."/>
            <person name="Sinninghe Damste J.S."/>
            <person name="Khijniak T.V."/>
            <person name="Kublanov I.V."/>
            <person name="Toshchakov S.V."/>
        </authorList>
    </citation>
    <scope>NUCLEOTIDE SEQUENCE [LARGE SCALE GENOMIC DNA]</scope>
    <source>
        <strain evidence="3 4">AArcht4T</strain>
    </source>
</reference>
<dbReference type="OrthoDB" id="346231at2157"/>
<organism evidence="3 4">
    <name type="scientific">Natrarchaeobius chitinivorans</name>
    <dbReference type="NCBI Taxonomy" id="1679083"/>
    <lineage>
        <taxon>Archaea</taxon>
        <taxon>Methanobacteriati</taxon>
        <taxon>Methanobacteriota</taxon>
        <taxon>Stenosarchaea group</taxon>
        <taxon>Halobacteria</taxon>
        <taxon>Halobacteriales</taxon>
        <taxon>Natrialbaceae</taxon>
        <taxon>Natrarchaeobius</taxon>
    </lineage>
</organism>
<feature type="region of interest" description="Disordered" evidence="1">
    <location>
        <begin position="1"/>
        <end position="21"/>
    </location>
</feature>
<dbReference type="Pfam" id="PF04015">
    <property type="entry name" value="DUF362"/>
    <property type="match status" value="1"/>
</dbReference>
<evidence type="ECO:0000313" key="3">
    <source>
        <dbReference type="EMBL" id="RQG97107.1"/>
    </source>
</evidence>